<evidence type="ECO:0000256" key="1">
    <source>
        <dbReference type="ARBA" id="ARBA00004389"/>
    </source>
</evidence>
<dbReference type="InterPro" id="IPR023391">
    <property type="entry name" value="Prot_translocase_SecE_dom_sf"/>
</dbReference>
<dbReference type="HAMAP" id="MF_00422">
    <property type="entry name" value="SecE"/>
    <property type="match status" value="1"/>
</dbReference>
<dbReference type="InterPro" id="IPR002110">
    <property type="entry name" value="Ankyrin_rpt"/>
</dbReference>
<dbReference type="Gene3D" id="1.25.40.20">
    <property type="entry name" value="Ankyrin repeat-containing domain"/>
    <property type="match status" value="2"/>
</dbReference>
<dbReference type="EMBL" id="JASMQC010000001">
    <property type="protein sequence ID" value="KAK1947792.1"/>
    <property type="molecule type" value="Genomic_DNA"/>
</dbReference>
<dbReference type="InterPro" id="IPR036770">
    <property type="entry name" value="Ankyrin_rpt-contain_sf"/>
</dbReference>
<evidence type="ECO:0000256" key="3">
    <source>
        <dbReference type="ARBA" id="ARBA00022448"/>
    </source>
</evidence>
<name>A0AAD9GZY8_9STRA</name>
<evidence type="ECO:0000256" key="2">
    <source>
        <dbReference type="ARBA" id="ARBA00008274"/>
    </source>
</evidence>
<dbReference type="PROSITE" id="PS50297">
    <property type="entry name" value="ANK_REP_REGION"/>
    <property type="match status" value="2"/>
</dbReference>
<evidence type="ECO:0000313" key="12">
    <source>
        <dbReference type="EMBL" id="KAK1947792.1"/>
    </source>
</evidence>
<organism evidence="12 13">
    <name type="scientific">Phytophthora citrophthora</name>
    <dbReference type="NCBI Taxonomy" id="4793"/>
    <lineage>
        <taxon>Eukaryota</taxon>
        <taxon>Sar</taxon>
        <taxon>Stramenopiles</taxon>
        <taxon>Oomycota</taxon>
        <taxon>Peronosporomycetes</taxon>
        <taxon>Peronosporales</taxon>
        <taxon>Peronosporaceae</taxon>
        <taxon>Phytophthora</taxon>
    </lineage>
</organism>
<dbReference type="Gene3D" id="1.20.5.820">
    <property type="entry name" value="Preprotein translocase SecE subunit"/>
    <property type="match status" value="1"/>
</dbReference>
<keyword evidence="5" id="KW-0256">Endoplasmic reticulum</keyword>
<accession>A0AAD9GZY8</accession>
<dbReference type="NCBIfam" id="TIGR00327">
    <property type="entry name" value="secE_euk_arch"/>
    <property type="match status" value="1"/>
</dbReference>
<protein>
    <submittedName>
        <fullName evidence="12">Protein transport protein Sec61 subunit gamma</fullName>
    </submittedName>
</protein>
<gene>
    <name evidence="12" type="ORF">P3T76_000082</name>
</gene>
<keyword evidence="4 11" id="KW-0812">Transmembrane</keyword>
<dbReference type="PROSITE" id="PS50088">
    <property type="entry name" value="ANK_REPEAT"/>
    <property type="match status" value="2"/>
</dbReference>
<dbReference type="GO" id="GO:0006605">
    <property type="term" value="P:protein targeting"/>
    <property type="evidence" value="ECO:0007669"/>
    <property type="project" value="InterPro"/>
</dbReference>
<dbReference type="PANTHER" id="PTHR12309">
    <property type="entry name" value="SEC61 GAMMA SUBUNIT"/>
    <property type="match status" value="1"/>
</dbReference>
<keyword evidence="13" id="KW-1185">Reference proteome</keyword>
<dbReference type="GO" id="GO:0008320">
    <property type="term" value="F:protein transmembrane transporter activity"/>
    <property type="evidence" value="ECO:0007669"/>
    <property type="project" value="InterPro"/>
</dbReference>
<evidence type="ECO:0000256" key="11">
    <source>
        <dbReference type="SAM" id="Phobius"/>
    </source>
</evidence>
<dbReference type="SUPFAM" id="SSF48403">
    <property type="entry name" value="Ankyrin repeat"/>
    <property type="match status" value="1"/>
</dbReference>
<comment type="subcellular location">
    <subcellularLocation>
        <location evidence="1">Endoplasmic reticulum membrane</location>
        <topology evidence="1">Single-pass membrane protein</topology>
    </subcellularLocation>
</comment>
<keyword evidence="9 11" id="KW-0472">Membrane</keyword>
<proteinExistence type="inferred from homology"/>
<dbReference type="GO" id="GO:0005789">
    <property type="term" value="C:endoplasmic reticulum membrane"/>
    <property type="evidence" value="ECO:0007669"/>
    <property type="project" value="UniProtKB-SubCell"/>
</dbReference>
<evidence type="ECO:0000256" key="7">
    <source>
        <dbReference type="ARBA" id="ARBA00022989"/>
    </source>
</evidence>
<dbReference type="InterPro" id="IPR001901">
    <property type="entry name" value="Translocase_SecE/Sec61-g"/>
</dbReference>
<keyword evidence="6" id="KW-0653">Protein transport</keyword>
<feature type="repeat" description="ANK" evidence="10">
    <location>
        <begin position="178"/>
        <end position="204"/>
    </location>
</feature>
<feature type="repeat" description="ANK" evidence="10">
    <location>
        <begin position="241"/>
        <end position="273"/>
    </location>
</feature>
<evidence type="ECO:0000313" key="13">
    <source>
        <dbReference type="Proteomes" id="UP001259832"/>
    </source>
</evidence>
<keyword evidence="8" id="KW-0811">Translocation</keyword>
<sequence>MSDVNTLVFQPLNQFFKNSLHLIKKCNKPDRKEFARIAGATSVGFLMMGFIGFFVKLVHIPINNILLLEEATPEQEARAARFESKRLCQVNGNPLNPRAFEADQKLRTKVRDVDSFLGAGDRAFLSRSSYNGRLPAAHTSGGSLPLQRAVELGDLQSLEQVLSAGDSNSALTRTCNSFGETLLHVAVLHQQLGAVQLLLQYGASPLSKLPDNPNLPEPESTLESTAPRTWNFRYSRMLEAAEATPLHYACAAGDIDILKLLLSVISPLDDVSKRWRPGSLLLWAITSLKPNVVEFLALHSQLEADCFDEDGNNSVAIAALVLATPETPERLATLKTILQLLLRREPEDGGADVNHKNMYGLTAFDVAETPASKQLLGQLGAMTARIVPVERVLRWDRDRFRDEIEYLPPPGRRRVVLRENEKNQEKN</sequence>
<dbReference type="Pfam" id="PF00584">
    <property type="entry name" value="SecE"/>
    <property type="match status" value="1"/>
</dbReference>
<keyword evidence="10" id="KW-0040">ANK repeat</keyword>
<evidence type="ECO:0000256" key="8">
    <source>
        <dbReference type="ARBA" id="ARBA00023010"/>
    </source>
</evidence>
<feature type="transmembrane region" description="Helical" evidence="11">
    <location>
        <begin position="34"/>
        <end position="55"/>
    </location>
</feature>
<dbReference type="SMART" id="SM00248">
    <property type="entry name" value="ANK"/>
    <property type="match status" value="3"/>
</dbReference>
<evidence type="ECO:0000256" key="10">
    <source>
        <dbReference type="PROSITE-ProRule" id="PRU00023"/>
    </source>
</evidence>
<dbReference type="AlphaFoldDB" id="A0AAD9GZY8"/>
<dbReference type="Pfam" id="PF00023">
    <property type="entry name" value="Ank"/>
    <property type="match status" value="2"/>
</dbReference>
<keyword evidence="3" id="KW-0813">Transport</keyword>
<evidence type="ECO:0000256" key="9">
    <source>
        <dbReference type="ARBA" id="ARBA00023136"/>
    </source>
</evidence>
<comment type="caution">
    <text evidence="12">The sequence shown here is derived from an EMBL/GenBank/DDBJ whole genome shotgun (WGS) entry which is preliminary data.</text>
</comment>
<dbReference type="Proteomes" id="UP001259832">
    <property type="component" value="Unassembled WGS sequence"/>
</dbReference>
<dbReference type="GO" id="GO:0006886">
    <property type="term" value="P:intracellular protein transport"/>
    <property type="evidence" value="ECO:0007669"/>
    <property type="project" value="InterPro"/>
</dbReference>
<comment type="similarity">
    <text evidence="2">Belongs to the SecE/SEC61-gamma family.</text>
</comment>
<evidence type="ECO:0000256" key="5">
    <source>
        <dbReference type="ARBA" id="ARBA00022824"/>
    </source>
</evidence>
<dbReference type="SUPFAM" id="SSF103456">
    <property type="entry name" value="Preprotein translocase SecE subunit"/>
    <property type="match status" value="1"/>
</dbReference>
<keyword evidence="7 11" id="KW-1133">Transmembrane helix</keyword>
<evidence type="ECO:0000256" key="4">
    <source>
        <dbReference type="ARBA" id="ARBA00022692"/>
    </source>
</evidence>
<evidence type="ECO:0000256" key="6">
    <source>
        <dbReference type="ARBA" id="ARBA00022927"/>
    </source>
</evidence>
<dbReference type="InterPro" id="IPR008158">
    <property type="entry name" value="Translocase_Sec61-g"/>
</dbReference>
<reference evidence="12" key="1">
    <citation type="submission" date="2023-08" db="EMBL/GenBank/DDBJ databases">
        <title>Reference Genome Resource for the Citrus Pathogen Phytophthora citrophthora.</title>
        <authorList>
            <person name="Moller H."/>
            <person name="Coetzee B."/>
            <person name="Rose L.J."/>
            <person name="Van Niekerk J.M."/>
        </authorList>
    </citation>
    <scope>NUCLEOTIDE SEQUENCE</scope>
    <source>
        <strain evidence="12">STE-U-9442</strain>
    </source>
</reference>